<organism evidence="2 3">
    <name type="scientific">Streptosporangium album</name>
    <dbReference type="NCBI Taxonomy" id="47479"/>
    <lineage>
        <taxon>Bacteria</taxon>
        <taxon>Bacillati</taxon>
        <taxon>Actinomycetota</taxon>
        <taxon>Actinomycetes</taxon>
        <taxon>Streptosporangiales</taxon>
        <taxon>Streptosporangiaceae</taxon>
        <taxon>Streptosporangium</taxon>
    </lineage>
</organism>
<keyword evidence="1" id="KW-0233">DNA recombination</keyword>
<evidence type="ECO:0000313" key="3">
    <source>
        <dbReference type="Proteomes" id="UP000534286"/>
    </source>
</evidence>
<comment type="caution">
    <text evidence="2">The sequence shown here is derived from an EMBL/GenBank/DDBJ whole genome shotgun (WGS) entry which is preliminary data.</text>
</comment>
<dbReference type="EMBL" id="JACHJU010000001">
    <property type="protein sequence ID" value="MBB4936328.1"/>
    <property type="molecule type" value="Genomic_DNA"/>
</dbReference>
<evidence type="ECO:0000313" key="2">
    <source>
        <dbReference type="EMBL" id="MBB4936328.1"/>
    </source>
</evidence>
<dbReference type="Proteomes" id="UP000534286">
    <property type="component" value="Unassembled WGS sequence"/>
</dbReference>
<name>A0A7W7W6Z5_9ACTN</name>
<dbReference type="GO" id="GO:0003677">
    <property type="term" value="F:DNA binding"/>
    <property type="evidence" value="ECO:0007669"/>
    <property type="project" value="InterPro"/>
</dbReference>
<reference evidence="2 3" key="1">
    <citation type="submission" date="2020-08" db="EMBL/GenBank/DDBJ databases">
        <title>Sequencing the genomes of 1000 actinobacteria strains.</title>
        <authorList>
            <person name="Klenk H.-P."/>
        </authorList>
    </citation>
    <scope>NUCLEOTIDE SEQUENCE [LARGE SCALE GENOMIC DNA]</scope>
    <source>
        <strain evidence="2 3">DSM 43023</strain>
    </source>
</reference>
<evidence type="ECO:0000256" key="1">
    <source>
        <dbReference type="ARBA" id="ARBA00023172"/>
    </source>
</evidence>
<dbReference type="SUPFAM" id="SSF56349">
    <property type="entry name" value="DNA breaking-rejoining enzymes"/>
    <property type="match status" value="1"/>
</dbReference>
<dbReference type="RefSeq" id="WP_221465234.1">
    <property type="nucleotide sequence ID" value="NZ_BAABEK010000043.1"/>
</dbReference>
<dbReference type="AlphaFoldDB" id="A0A7W7W6Z5"/>
<dbReference type="InterPro" id="IPR011010">
    <property type="entry name" value="DNA_brk_join_enz"/>
</dbReference>
<dbReference type="InterPro" id="IPR013762">
    <property type="entry name" value="Integrase-like_cat_sf"/>
</dbReference>
<keyword evidence="3" id="KW-1185">Reference proteome</keyword>
<dbReference type="GO" id="GO:0006310">
    <property type="term" value="P:DNA recombination"/>
    <property type="evidence" value="ECO:0007669"/>
    <property type="project" value="UniProtKB-KW"/>
</dbReference>
<dbReference type="GO" id="GO:0015074">
    <property type="term" value="P:DNA integration"/>
    <property type="evidence" value="ECO:0007669"/>
    <property type="project" value="InterPro"/>
</dbReference>
<accession>A0A7W7W6Z5</accession>
<proteinExistence type="predicted"/>
<protein>
    <submittedName>
        <fullName evidence="2">Integrase</fullName>
    </submittedName>
</protein>
<gene>
    <name evidence="2" type="ORF">FHR32_000633</name>
</gene>
<sequence>MCKVTGRGRLSHRRAAELFEALTRPLAHPGIVDEAELELRGGWTLHQLRRSALTHGAEDGTNTPTLLARSRHASVRSLERYARPGVDAVADHVASRDPAARRKR</sequence>
<dbReference type="Gene3D" id="1.10.443.10">
    <property type="entry name" value="Intergrase catalytic core"/>
    <property type="match status" value="1"/>
</dbReference>